<keyword evidence="1" id="KW-0732">Signal</keyword>
<organism evidence="2 3">
    <name type="scientific">Coniella lustricola</name>
    <dbReference type="NCBI Taxonomy" id="2025994"/>
    <lineage>
        <taxon>Eukaryota</taxon>
        <taxon>Fungi</taxon>
        <taxon>Dikarya</taxon>
        <taxon>Ascomycota</taxon>
        <taxon>Pezizomycotina</taxon>
        <taxon>Sordariomycetes</taxon>
        <taxon>Sordariomycetidae</taxon>
        <taxon>Diaporthales</taxon>
        <taxon>Schizoparmaceae</taxon>
        <taxon>Coniella</taxon>
    </lineage>
</organism>
<feature type="chain" id="PRO_5015451634" evidence="1">
    <location>
        <begin position="17"/>
        <end position="165"/>
    </location>
</feature>
<evidence type="ECO:0000313" key="2">
    <source>
        <dbReference type="EMBL" id="PSR90649.1"/>
    </source>
</evidence>
<proteinExistence type="predicted"/>
<reference evidence="2 3" key="1">
    <citation type="journal article" date="2018" name="Mycol. Prog.">
        <title>Coniella lustricola, a new species from submerged detritus.</title>
        <authorList>
            <person name="Raudabaugh D.B."/>
            <person name="Iturriaga T."/>
            <person name="Carver A."/>
            <person name="Mondo S."/>
            <person name="Pangilinan J."/>
            <person name="Lipzen A."/>
            <person name="He G."/>
            <person name="Amirebrahimi M."/>
            <person name="Grigoriev I.V."/>
            <person name="Miller A.N."/>
        </authorList>
    </citation>
    <scope>NUCLEOTIDE SEQUENCE [LARGE SCALE GENOMIC DNA]</scope>
    <source>
        <strain evidence="2 3">B22-T-1</strain>
    </source>
</reference>
<evidence type="ECO:0000256" key="1">
    <source>
        <dbReference type="SAM" id="SignalP"/>
    </source>
</evidence>
<protein>
    <submittedName>
        <fullName evidence="2">Uncharacterized protein</fullName>
    </submittedName>
</protein>
<sequence length="165" mass="18145">MKTAHIFASVLPLATALTLQTLALATAYGFAVSITRASSSSSLATKPVSIRTDMNKHLLPDNIEVTQYYDIVNNDDASAIAEKYNNAMNHSQNQEHLRHLRHVQAMPADSLCPNSEGAWFCMSKTFQRCATGVWSREMGCAKGTVCEPHGITAFFNAKPIKHNFD</sequence>
<accession>A0A2T3ABU8</accession>
<name>A0A2T3ABU8_9PEZI</name>
<evidence type="ECO:0000313" key="3">
    <source>
        <dbReference type="Proteomes" id="UP000241462"/>
    </source>
</evidence>
<feature type="signal peptide" evidence="1">
    <location>
        <begin position="1"/>
        <end position="16"/>
    </location>
</feature>
<dbReference type="Proteomes" id="UP000241462">
    <property type="component" value="Unassembled WGS sequence"/>
</dbReference>
<dbReference type="AlphaFoldDB" id="A0A2T3ABU8"/>
<dbReference type="EMBL" id="KZ678417">
    <property type="protein sequence ID" value="PSR90649.1"/>
    <property type="molecule type" value="Genomic_DNA"/>
</dbReference>
<dbReference type="InParanoid" id="A0A2T3ABU8"/>
<keyword evidence="3" id="KW-1185">Reference proteome</keyword>
<gene>
    <name evidence="2" type="ORF">BD289DRAFT_452277</name>
</gene>
<dbReference type="OrthoDB" id="2342176at2759"/>